<feature type="compositionally biased region" description="Gly residues" evidence="8">
    <location>
        <begin position="310"/>
        <end position="336"/>
    </location>
</feature>
<dbReference type="STRING" id="81857.IV38_GL001785"/>
<evidence type="ECO:0000256" key="8">
    <source>
        <dbReference type="SAM" id="MobiDB-lite"/>
    </source>
</evidence>
<protein>
    <submittedName>
        <fullName evidence="12">Dolichyl-phosphate-mannose-protein mannosyltransferase</fullName>
    </submittedName>
</protein>
<sequence length="774" mass="82343">MKQMKSKRKVDWYLVVILLPAAFLYGWGIWNAGSANSYYTAAVTSMVKSWKNFWYGAFDPAGFITVDKPPVALWFMAISAKIFGVHGWSVVLPSVLFGIGSVALMYKMIKPYFGVWPARLAALTLTLSPMVVADSRTNNMDAALVFFLMWAGYILQQAVVKKSSWRVIVSFGLIGIAFNIKMLQAFMLLPAMYFFYWLAVKKPWQRKTGLLLVATAVLAIFTLAWPVAVDATPASQRPYIGSSQKNSVLELAFGYNGAERLLGQSTGTGGAFPGMNTSKSKKSAAPTGTKKPSGTKAPTGKKPANLKGIPEGGMGGAPTGSKTGAGGPGGSKGGTGGGGIGGNNIFNIGTAGPLRLFQSALGPQISWLLPFALIGMFGAYWAYRKRKNKWYQTTTQQNQIWYWVGWLIPVAGFFSVASFYHPYYTIMLAPPIAALFGISLPVLWRQFKHGTWKQWTTYLLPLAFVITMCLQAYYVGTYYFWASMALLVIAFVLMVLIFAFKKRPKTTWLAGATTFFLLLTPGLWSLTPTLAEESAAVPTTGPDLLSQGGASSGNLGGSVDQSLLKYLNKHESKSTKYLFATTDANSASAYIIKTGRAVMAIGGYNGTDPAITLKQFKQLVAKGEIKYFYVSSQNSNSAIVKWVKKNGSKISAVSSSSSSTQPGGSSQGMTEMTGEQPNSSTSANGQPTPPSGTAGQTGEQPGGTQPGGQAPTGTGAGEAPAQPSGTKKKPANGKTTKKPSKQPAKPSGSKSAGGGMGGGMGGTLYKLSVAAAKQ</sequence>
<dbReference type="InterPro" id="IPR050297">
    <property type="entry name" value="LipidA_mod_glycosyltrf_83"/>
</dbReference>
<feature type="transmembrane region" description="Helical" evidence="9">
    <location>
        <begin position="210"/>
        <end position="228"/>
    </location>
</feature>
<evidence type="ECO:0000256" key="9">
    <source>
        <dbReference type="SAM" id="Phobius"/>
    </source>
</evidence>
<dbReference type="PATRIC" id="fig|81857.3.peg.1802"/>
<feature type="region of interest" description="Disordered" evidence="8">
    <location>
        <begin position="652"/>
        <end position="774"/>
    </location>
</feature>
<dbReference type="EMBL" id="JQAZ01000006">
    <property type="protein sequence ID" value="KRN30584.1"/>
    <property type="molecule type" value="Genomic_DNA"/>
</dbReference>
<evidence type="ECO:0000313" key="13">
    <source>
        <dbReference type="EMBL" id="KRN30584.1"/>
    </source>
</evidence>
<dbReference type="EMBL" id="JQAT01000005">
    <property type="protein sequence ID" value="KRN27945.1"/>
    <property type="molecule type" value="Genomic_DNA"/>
</dbReference>
<feature type="region of interest" description="Disordered" evidence="8">
    <location>
        <begin position="266"/>
        <end position="336"/>
    </location>
</feature>
<feature type="domain" description="Putative mannosyltransferase YkcA/B-like C-terminal" evidence="11">
    <location>
        <begin position="563"/>
        <end position="646"/>
    </location>
</feature>
<feature type="compositionally biased region" description="Polar residues" evidence="8">
    <location>
        <begin position="667"/>
        <end position="686"/>
    </location>
</feature>
<evidence type="ECO:0000259" key="11">
    <source>
        <dbReference type="Pfam" id="PF24878"/>
    </source>
</evidence>
<keyword evidence="4 12" id="KW-0808">Transferase</keyword>
<feature type="transmembrane region" description="Helical" evidence="9">
    <location>
        <begin position="507"/>
        <end position="526"/>
    </location>
</feature>
<evidence type="ECO:0000256" key="5">
    <source>
        <dbReference type="ARBA" id="ARBA00022692"/>
    </source>
</evidence>
<dbReference type="PANTHER" id="PTHR33908:SF3">
    <property type="entry name" value="UNDECAPRENYL PHOSPHATE-ALPHA-4-AMINO-4-DEOXY-L-ARABINOSE ARABINOSYL TRANSFERASE"/>
    <property type="match status" value="1"/>
</dbReference>
<feature type="transmembrane region" description="Helical" evidence="9">
    <location>
        <begin position="426"/>
        <end position="444"/>
    </location>
</feature>
<dbReference type="GO" id="GO:0009103">
    <property type="term" value="P:lipopolysaccharide biosynthetic process"/>
    <property type="evidence" value="ECO:0007669"/>
    <property type="project" value="UniProtKB-ARBA"/>
</dbReference>
<evidence type="ECO:0000256" key="4">
    <source>
        <dbReference type="ARBA" id="ARBA00022679"/>
    </source>
</evidence>
<dbReference type="GO" id="GO:0005886">
    <property type="term" value="C:plasma membrane"/>
    <property type="evidence" value="ECO:0007669"/>
    <property type="project" value="UniProtKB-SubCell"/>
</dbReference>
<evidence type="ECO:0000313" key="12">
    <source>
        <dbReference type="EMBL" id="KRN27945.1"/>
    </source>
</evidence>
<feature type="transmembrane region" description="Helical" evidence="9">
    <location>
        <begin position="365"/>
        <end position="383"/>
    </location>
</feature>
<feature type="transmembrane region" description="Helical" evidence="9">
    <location>
        <begin position="140"/>
        <end position="159"/>
    </location>
</feature>
<dbReference type="Pfam" id="PF24878">
    <property type="entry name" value="YkcB_C"/>
    <property type="match status" value="1"/>
</dbReference>
<feature type="transmembrane region" description="Helical" evidence="9">
    <location>
        <begin position="87"/>
        <end position="106"/>
    </location>
</feature>
<feature type="domain" description="Glycosyltransferase RgtA/B/C/D-like" evidence="10">
    <location>
        <begin position="67"/>
        <end position="225"/>
    </location>
</feature>
<dbReference type="OrthoDB" id="9810398at2"/>
<evidence type="ECO:0000259" key="10">
    <source>
        <dbReference type="Pfam" id="PF13231"/>
    </source>
</evidence>
<comment type="subcellular location">
    <subcellularLocation>
        <location evidence="1">Cell membrane</location>
        <topology evidence="1">Multi-pass membrane protein</topology>
    </subcellularLocation>
</comment>
<feature type="compositionally biased region" description="Low complexity" evidence="8">
    <location>
        <begin position="652"/>
        <end position="664"/>
    </location>
</feature>
<keyword evidence="5 9" id="KW-0812">Transmembrane</keyword>
<name>A0A0R2FH49_9LACO</name>
<keyword evidence="2" id="KW-1003">Cell membrane</keyword>
<dbReference type="Proteomes" id="UP000051751">
    <property type="component" value="Unassembled WGS sequence"/>
</dbReference>
<keyword evidence="3 12" id="KW-0328">Glycosyltransferase</keyword>
<dbReference type="GO" id="GO:0010041">
    <property type="term" value="P:response to iron(III) ion"/>
    <property type="evidence" value="ECO:0007669"/>
    <property type="project" value="TreeGrafter"/>
</dbReference>
<proteinExistence type="predicted"/>
<evidence type="ECO:0000256" key="3">
    <source>
        <dbReference type="ARBA" id="ARBA00022676"/>
    </source>
</evidence>
<evidence type="ECO:0000256" key="7">
    <source>
        <dbReference type="ARBA" id="ARBA00023136"/>
    </source>
</evidence>
<feature type="transmembrane region" description="Helical" evidence="9">
    <location>
        <begin position="12"/>
        <end position="33"/>
    </location>
</feature>
<evidence type="ECO:0000256" key="6">
    <source>
        <dbReference type="ARBA" id="ARBA00022989"/>
    </source>
</evidence>
<feature type="transmembrane region" description="Helical" evidence="9">
    <location>
        <begin position="456"/>
        <end position="474"/>
    </location>
</feature>
<feature type="transmembrane region" description="Helical" evidence="9">
    <location>
        <begin position="480"/>
        <end position="500"/>
    </location>
</feature>
<evidence type="ECO:0000313" key="15">
    <source>
        <dbReference type="Proteomes" id="UP000051751"/>
    </source>
</evidence>
<gene>
    <name evidence="12" type="ORF">IV38_GL001785</name>
    <name evidence="13" type="ORF">IV40_GL001771</name>
</gene>
<comment type="caution">
    <text evidence="12">The sequence shown here is derived from an EMBL/GenBank/DDBJ whole genome shotgun (WGS) entry which is preliminary data.</text>
</comment>
<evidence type="ECO:0000256" key="2">
    <source>
        <dbReference type="ARBA" id="ARBA00022475"/>
    </source>
</evidence>
<dbReference type="AlphaFoldDB" id="A0A0R2FH49"/>
<evidence type="ECO:0000313" key="14">
    <source>
        <dbReference type="Proteomes" id="UP000051645"/>
    </source>
</evidence>
<dbReference type="PANTHER" id="PTHR33908">
    <property type="entry name" value="MANNOSYLTRANSFERASE YKCB-RELATED"/>
    <property type="match status" value="1"/>
</dbReference>
<accession>A0A0R2FH49</accession>
<feature type="compositionally biased region" description="Low complexity" evidence="8">
    <location>
        <begin position="707"/>
        <end position="725"/>
    </location>
</feature>
<keyword evidence="14" id="KW-1185">Reference proteome</keyword>
<organism evidence="12 15">
    <name type="scientific">Lactobacillus selangorensis</name>
    <dbReference type="NCBI Taxonomy" id="81857"/>
    <lineage>
        <taxon>Bacteria</taxon>
        <taxon>Bacillati</taxon>
        <taxon>Bacillota</taxon>
        <taxon>Bacilli</taxon>
        <taxon>Lactobacillales</taxon>
        <taxon>Lactobacillaceae</taxon>
        <taxon>Lactobacillus</taxon>
    </lineage>
</organism>
<evidence type="ECO:0000256" key="1">
    <source>
        <dbReference type="ARBA" id="ARBA00004651"/>
    </source>
</evidence>
<feature type="compositionally biased region" description="Gly residues" evidence="8">
    <location>
        <begin position="751"/>
        <end position="762"/>
    </location>
</feature>
<keyword evidence="6 9" id="KW-1133">Transmembrane helix</keyword>
<dbReference type="InterPro" id="IPR038731">
    <property type="entry name" value="RgtA/B/C-like"/>
</dbReference>
<feature type="transmembrane region" description="Helical" evidence="9">
    <location>
        <begin position="403"/>
        <end position="420"/>
    </location>
</feature>
<feature type="transmembrane region" description="Helical" evidence="9">
    <location>
        <begin position="165"/>
        <end position="198"/>
    </location>
</feature>
<dbReference type="Proteomes" id="UP000051645">
    <property type="component" value="Unassembled WGS sequence"/>
</dbReference>
<dbReference type="GO" id="GO:0016763">
    <property type="term" value="F:pentosyltransferase activity"/>
    <property type="evidence" value="ECO:0007669"/>
    <property type="project" value="TreeGrafter"/>
</dbReference>
<dbReference type="InterPro" id="IPR056785">
    <property type="entry name" value="YkcA/B-like_C"/>
</dbReference>
<reference evidence="14 15" key="1">
    <citation type="journal article" date="2015" name="Genome Announc.">
        <title>Expanding the biotechnology potential of lactobacilli through comparative genomics of 213 strains and associated genera.</title>
        <authorList>
            <person name="Sun Z."/>
            <person name="Harris H.M."/>
            <person name="McCann A."/>
            <person name="Guo C."/>
            <person name="Argimon S."/>
            <person name="Zhang W."/>
            <person name="Yang X."/>
            <person name="Jeffery I.B."/>
            <person name="Cooney J.C."/>
            <person name="Kagawa T.F."/>
            <person name="Liu W."/>
            <person name="Song Y."/>
            <person name="Salvetti E."/>
            <person name="Wrobel A."/>
            <person name="Rasinkangas P."/>
            <person name="Parkhill J."/>
            <person name="Rea M.C."/>
            <person name="O'Sullivan O."/>
            <person name="Ritari J."/>
            <person name="Douillard F.P."/>
            <person name="Paul Ross R."/>
            <person name="Yang R."/>
            <person name="Briner A.E."/>
            <person name="Felis G.E."/>
            <person name="de Vos W.M."/>
            <person name="Barrangou R."/>
            <person name="Klaenhammer T.R."/>
            <person name="Caufield P.W."/>
            <person name="Cui Y."/>
            <person name="Zhang H."/>
            <person name="O'Toole P.W."/>
        </authorList>
    </citation>
    <scope>NUCLEOTIDE SEQUENCE [LARGE SCALE GENOMIC DNA]</scope>
    <source>
        <strain evidence="12 15">ATCC BAA-66</strain>
        <strain evidence="13 14">DSM 13344</strain>
    </source>
</reference>
<keyword evidence="7 9" id="KW-0472">Membrane</keyword>
<feature type="compositionally biased region" description="Basic residues" evidence="8">
    <location>
        <begin position="726"/>
        <end position="740"/>
    </location>
</feature>
<dbReference type="Pfam" id="PF13231">
    <property type="entry name" value="PMT_2"/>
    <property type="match status" value="1"/>
</dbReference>